<dbReference type="Proteomes" id="UP000256345">
    <property type="component" value="Unassembled WGS sequence"/>
</dbReference>
<dbReference type="Gene3D" id="1.25.40.10">
    <property type="entry name" value="Tetratricopeptide repeat domain"/>
    <property type="match status" value="1"/>
</dbReference>
<keyword evidence="3" id="KW-0812">Transmembrane</keyword>
<dbReference type="SUPFAM" id="SSF48452">
    <property type="entry name" value="TPR-like"/>
    <property type="match status" value="1"/>
</dbReference>
<feature type="domain" description="FHA" evidence="4">
    <location>
        <begin position="112"/>
        <end position="162"/>
    </location>
</feature>
<feature type="compositionally biased region" description="Low complexity" evidence="2">
    <location>
        <begin position="224"/>
        <end position="238"/>
    </location>
</feature>
<evidence type="ECO:0000313" key="5">
    <source>
        <dbReference type="EMBL" id="REG36365.1"/>
    </source>
</evidence>
<name>A0ABX9K9X1_9BACT</name>
<dbReference type="SMART" id="SM00240">
    <property type="entry name" value="FHA"/>
    <property type="match status" value="1"/>
</dbReference>
<keyword evidence="3" id="KW-0472">Membrane</keyword>
<keyword evidence="3" id="KW-1133">Transmembrane helix</keyword>
<feature type="compositionally biased region" description="Polar residues" evidence="2">
    <location>
        <begin position="20"/>
        <end position="32"/>
    </location>
</feature>
<comment type="caution">
    <text evidence="5">The sequence shown here is derived from an EMBL/GenBank/DDBJ whole genome shotgun (WGS) entry which is preliminary data.</text>
</comment>
<dbReference type="InterPro" id="IPR000253">
    <property type="entry name" value="FHA_dom"/>
</dbReference>
<accession>A0ABX9K9X1</accession>
<dbReference type="CDD" id="cd00060">
    <property type="entry name" value="FHA"/>
    <property type="match status" value="1"/>
</dbReference>
<organism evidence="5 6">
    <name type="scientific">Archangium gephyra</name>
    <dbReference type="NCBI Taxonomy" id="48"/>
    <lineage>
        <taxon>Bacteria</taxon>
        <taxon>Pseudomonadati</taxon>
        <taxon>Myxococcota</taxon>
        <taxon>Myxococcia</taxon>
        <taxon>Myxococcales</taxon>
        <taxon>Cystobacterineae</taxon>
        <taxon>Archangiaceae</taxon>
        <taxon>Archangium</taxon>
    </lineage>
</organism>
<dbReference type="InterPro" id="IPR019734">
    <property type="entry name" value="TPR_rpt"/>
</dbReference>
<gene>
    <name evidence="5" type="ORF">ATI61_102742</name>
</gene>
<reference evidence="5 6" key="1">
    <citation type="submission" date="2018-08" db="EMBL/GenBank/DDBJ databases">
        <title>Genomic Encyclopedia of Archaeal and Bacterial Type Strains, Phase II (KMG-II): from individual species to whole genera.</title>
        <authorList>
            <person name="Goeker M."/>
        </authorList>
    </citation>
    <scope>NUCLEOTIDE SEQUENCE [LARGE SCALE GENOMIC DNA]</scope>
    <source>
        <strain evidence="5 6">DSM 2261</strain>
    </source>
</reference>
<dbReference type="EMBL" id="QUMU01000002">
    <property type="protein sequence ID" value="REG36365.1"/>
    <property type="molecule type" value="Genomic_DNA"/>
</dbReference>
<proteinExistence type="predicted"/>
<feature type="compositionally biased region" description="Acidic residues" evidence="2">
    <location>
        <begin position="47"/>
        <end position="61"/>
    </location>
</feature>
<feature type="repeat" description="TPR" evidence="1">
    <location>
        <begin position="579"/>
        <end position="612"/>
    </location>
</feature>
<dbReference type="InterPro" id="IPR008984">
    <property type="entry name" value="SMAD_FHA_dom_sf"/>
</dbReference>
<feature type="transmembrane region" description="Helical" evidence="3">
    <location>
        <begin position="270"/>
        <end position="292"/>
    </location>
</feature>
<evidence type="ECO:0000313" key="6">
    <source>
        <dbReference type="Proteomes" id="UP000256345"/>
    </source>
</evidence>
<dbReference type="SUPFAM" id="SSF49879">
    <property type="entry name" value="SMAD/FHA domain"/>
    <property type="match status" value="1"/>
</dbReference>
<feature type="compositionally biased region" description="Low complexity" evidence="2">
    <location>
        <begin position="7"/>
        <end position="19"/>
    </location>
</feature>
<dbReference type="InterPro" id="IPR011990">
    <property type="entry name" value="TPR-like_helical_dom_sf"/>
</dbReference>
<feature type="compositionally biased region" description="Basic and acidic residues" evidence="2">
    <location>
        <begin position="198"/>
        <end position="223"/>
    </location>
</feature>
<evidence type="ECO:0000259" key="4">
    <source>
        <dbReference type="PROSITE" id="PS50006"/>
    </source>
</evidence>
<dbReference type="PANTHER" id="PTHR23308">
    <property type="entry name" value="NUCLEAR INHIBITOR OF PROTEIN PHOSPHATASE-1"/>
    <property type="match status" value="1"/>
</dbReference>
<keyword evidence="6" id="KW-1185">Reference proteome</keyword>
<dbReference type="InterPro" id="IPR032030">
    <property type="entry name" value="YscD_cytoplasmic_dom"/>
</dbReference>
<evidence type="ECO:0000256" key="1">
    <source>
        <dbReference type="PROSITE-ProRule" id="PRU00339"/>
    </source>
</evidence>
<dbReference type="PROSITE" id="PS50006">
    <property type="entry name" value="FHA_DOMAIN"/>
    <property type="match status" value="1"/>
</dbReference>
<feature type="region of interest" description="Disordered" evidence="2">
    <location>
        <begin position="1"/>
        <end position="102"/>
    </location>
</feature>
<keyword evidence="1" id="KW-0802">TPR repeat</keyword>
<dbReference type="PROSITE" id="PS50005">
    <property type="entry name" value="TPR"/>
    <property type="match status" value="1"/>
</dbReference>
<feature type="compositionally biased region" description="Basic and acidic residues" evidence="2">
    <location>
        <begin position="246"/>
        <end position="261"/>
    </location>
</feature>
<dbReference type="InterPro" id="IPR050923">
    <property type="entry name" value="Cell_Proc_Reg/RNA_Proc"/>
</dbReference>
<dbReference type="Pfam" id="PF16697">
    <property type="entry name" value="Yop-YscD_cpl"/>
    <property type="match status" value="1"/>
</dbReference>
<evidence type="ECO:0000256" key="3">
    <source>
        <dbReference type="SAM" id="Phobius"/>
    </source>
</evidence>
<evidence type="ECO:0000256" key="2">
    <source>
        <dbReference type="SAM" id="MobiDB-lite"/>
    </source>
</evidence>
<dbReference type="Gene3D" id="2.60.200.20">
    <property type="match status" value="1"/>
</dbReference>
<feature type="region of interest" description="Disordered" evidence="2">
    <location>
        <begin position="198"/>
        <end position="268"/>
    </location>
</feature>
<protein>
    <submittedName>
        <fullName evidence="5">PSer/pThr/pTyr-binding forkhead associated (FHA) protein</fullName>
    </submittedName>
</protein>
<sequence length="674" mass="74071">MPDRMAPPNRRSSSRSPSNEPQQAPQDSTRIKSASAVRRNAPQEEYGAAEDEAFPPDEDTGDQGHYDDEGTPTPGVEDDDNPDATRAGPPLTLEILEGPDQGRKKRFRSVRMVIGRGQDCDLMLLDQSVSRRHVELVFGGESGVMLRDLVSGNGTRVNDERVDECKLKHHDVISIGRTKIRLIDEQEAVRQMRLAAEEAERKEKEEAERKEKEKAEAAKKAAEAEAAGTAADAGATPEGGEEPDAERDKKTQVRDIRDIPRRNPPPRTNLGLLAAAALVLLIALIGGGVLFIKRGPPPPPPPNPKEVLAQGLMQEARTAFRNGDYAQAVKLAEEAEATFPGLPTNGFLQTARAELAIVEAFAQVRQLAGENKFEEARELLSKTPHGTVKTEEMREKLDAELATAEVSWRVKQVEMALDARDLEGARALILQLPIERQPLYQSKLQELEELIAQEDQDAAAQDRAARAAAARRAKEQREAFIATAFSPVEQRFNAGDYSRAALECDRVIDAHSDDKEIRDRAKLLKKLLPQFARVYQDAQRKVQANALESAARPLRSAAELYRQIGFKGPVGETLNGQLAASAVVAGKAALARGDLANANSFFNDALRMSPEDSRAQAGLESVQVKLNDLFKQAYLIKDREPEEATEKFRLILQLAAEGSELKTKAETQLLALEQ</sequence>